<feature type="compositionally biased region" description="Low complexity" evidence="9">
    <location>
        <begin position="533"/>
        <end position="549"/>
    </location>
</feature>
<protein>
    <submittedName>
        <fullName evidence="11">Methyl-accepting chemotaxis protein</fullName>
    </submittedName>
</protein>
<reference evidence="11" key="1">
    <citation type="submission" date="2022-10" db="EMBL/GenBank/DDBJ databases">
        <title>Complete genome sequence of Schlegelella aquatica LMG 23380.</title>
        <authorList>
            <person name="Musilova J."/>
            <person name="Kourilova X."/>
            <person name="Bezdicek M."/>
            <person name="Hermankova K."/>
            <person name="Obruca S."/>
            <person name="Sedlar K."/>
        </authorList>
    </citation>
    <scope>NUCLEOTIDE SEQUENCE</scope>
    <source>
        <strain evidence="11">LMG 23380</strain>
    </source>
</reference>
<evidence type="ECO:0000313" key="11">
    <source>
        <dbReference type="EMBL" id="UZD55717.1"/>
    </source>
</evidence>
<dbReference type="SUPFAM" id="SSF58104">
    <property type="entry name" value="Methyl-accepting chemotaxis protein (MCP) signaling domain"/>
    <property type="match status" value="1"/>
</dbReference>
<evidence type="ECO:0000256" key="5">
    <source>
        <dbReference type="ARBA" id="ARBA00022989"/>
    </source>
</evidence>
<comment type="subcellular location">
    <subcellularLocation>
        <location evidence="1">Cell membrane</location>
        <topology evidence="1">Multi-pass membrane protein</topology>
    </subcellularLocation>
</comment>
<dbReference type="Gene3D" id="3.30.450.20">
    <property type="entry name" value="PAS domain"/>
    <property type="match status" value="1"/>
</dbReference>
<organism evidence="11 12">
    <name type="scientific">Caldimonas aquatica</name>
    <dbReference type="NCBI Taxonomy" id="376175"/>
    <lineage>
        <taxon>Bacteria</taxon>
        <taxon>Pseudomonadati</taxon>
        <taxon>Pseudomonadota</taxon>
        <taxon>Betaproteobacteria</taxon>
        <taxon>Burkholderiales</taxon>
        <taxon>Sphaerotilaceae</taxon>
        <taxon>Caldimonas</taxon>
    </lineage>
</organism>
<comment type="similarity">
    <text evidence="7">Belongs to the methyl-accepting chemotaxis (MCP) protein family.</text>
</comment>
<dbReference type="Proteomes" id="UP001163266">
    <property type="component" value="Chromosome"/>
</dbReference>
<dbReference type="PANTHER" id="PTHR43531:SF14">
    <property type="entry name" value="METHYL-ACCEPTING CHEMOTAXIS PROTEIN I-RELATED"/>
    <property type="match status" value="1"/>
</dbReference>
<feature type="compositionally biased region" description="Low complexity" evidence="9">
    <location>
        <begin position="563"/>
        <end position="574"/>
    </location>
</feature>
<evidence type="ECO:0000259" key="10">
    <source>
        <dbReference type="PROSITE" id="PS50111"/>
    </source>
</evidence>
<dbReference type="PRINTS" id="PR00260">
    <property type="entry name" value="CHEMTRNSDUCR"/>
</dbReference>
<dbReference type="InterPro" id="IPR004090">
    <property type="entry name" value="Chemotax_Me-accpt_rcpt"/>
</dbReference>
<evidence type="ECO:0000256" key="4">
    <source>
        <dbReference type="ARBA" id="ARBA00022692"/>
    </source>
</evidence>
<dbReference type="SMART" id="SM00283">
    <property type="entry name" value="MA"/>
    <property type="match status" value="1"/>
</dbReference>
<evidence type="ECO:0000313" key="12">
    <source>
        <dbReference type="Proteomes" id="UP001163266"/>
    </source>
</evidence>
<dbReference type="EMBL" id="CP110257">
    <property type="protein sequence ID" value="UZD55717.1"/>
    <property type="molecule type" value="Genomic_DNA"/>
</dbReference>
<evidence type="ECO:0000256" key="1">
    <source>
        <dbReference type="ARBA" id="ARBA00004651"/>
    </source>
</evidence>
<evidence type="ECO:0000256" key="9">
    <source>
        <dbReference type="SAM" id="MobiDB-lite"/>
    </source>
</evidence>
<keyword evidence="12" id="KW-1185">Reference proteome</keyword>
<dbReference type="RefSeq" id="WP_264893471.1">
    <property type="nucleotide sequence ID" value="NZ_CP110257.1"/>
</dbReference>
<gene>
    <name evidence="11" type="ORF">OMP39_03810</name>
</gene>
<evidence type="ECO:0000256" key="7">
    <source>
        <dbReference type="ARBA" id="ARBA00029447"/>
    </source>
</evidence>
<dbReference type="Pfam" id="PF00015">
    <property type="entry name" value="MCPsignal"/>
    <property type="match status" value="1"/>
</dbReference>
<keyword evidence="6" id="KW-0472">Membrane</keyword>
<dbReference type="InterPro" id="IPR004089">
    <property type="entry name" value="MCPsignal_dom"/>
</dbReference>
<keyword evidence="4" id="KW-0812">Transmembrane</keyword>
<dbReference type="InterPro" id="IPR051310">
    <property type="entry name" value="MCP_chemotaxis"/>
</dbReference>
<keyword evidence="8" id="KW-0807">Transducer</keyword>
<keyword evidence="5" id="KW-1133">Transmembrane helix</keyword>
<keyword evidence="3" id="KW-0488">Methylation</keyword>
<feature type="domain" description="Methyl-accepting transducer" evidence="10">
    <location>
        <begin position="276"/>
        <end position="505"/>
    </location>
</feature>
<dbReference type="PROSITE" id="PS50111">
    <property type="entry name" value="CHEMOTAXIS_TRANSDUC_2"/>
    <property type="match status" value="1"/>
</dbReference>
<evidence type="ECO:0000256" key="6">
    <source>
        <dbReference type="ARBA" id="ARBA00023136"/>
    </source>
</evidence>
<sequence>MLKALTFKQKILVLIGTAVGGLALLTLLYAHQTRVRVEEDRREMLKSAVESMYSIVAGFHAKAQKGEMSPEDAQKAAAAAIEQSRYGGPEGRSEYFYIWTLDGVSVMHPIRPEWRGKNMADQLKDGEGRYTIKDIAVALRASKDGRAFVDTNFPRPGQNVPVPKLQYVMEFKPWGWMVGSGLYMDDLAAVTRAAIVESVVLGLLLMGVIVTIGHLVGRSVRAQLGGDPAVAMAAMEEVARGNLAIDLGQPAPGSLLERLKFMVASLSTVVAQVRSSTDSITTASGEIAAGSQDLSSRTEQAASNLQQTASSMEQLTGTVKQSADAAAQANQLACSASEVATRGGQVVSQVVATMDEINAASKKIADIIGVIDGIAFQTNILALNAAVEAARAGEQGRGFAVVAGEVRNLAQRSAQAAKEIKTLIGASVEKVESGAKLVQDAGSTMSEIVASVQRVTDIIGEISAAAAEQNQGIGQINTAVNQLDQMTQQNAALVEESAAAAESLKEQAHRLAEVVAAFKLAHDAREQAQHLLARAAQPQASAPSSAGSGRKPGDKPAPRRPIARLAPATAAATPSDDWTTF</sequence>
<evidence type="ECO:0000256" key="3">
    <source>
        <dbReference type="ARBA" id="ARBA00022481"/>
    </source>
</evidence>
<dbReference type="PANTHER" id="PTHR43531">
    <property type="entry name" value="PROTEIN ICFG"/>
    <property type="match status" value="1"/>
</dbReference>
<evidence type="ECO:0000256" key="2">
    <source>
        <dbReference type="ARBA" id="ARBA00022475"/>
    </source>
</evidence>
<feature type="region of interest" description="Disordered" evidence="9">
    <location>
        <begin position="531"/>
        <end position="581"/>
    </location>
</feature>
<dbReference type="CDD" id="cd11386">
    <property type="entry name" value="MCP_signal"/>
    <property type="match status" value="1"/>
</dbReference>
<name>A0ABY6MUN5_9BURK</name>
<dbReference type="Pfam" id="PF17200">
    <property type="entry name" value="sCache_2"/>
    <property type="match status" value="1"/>
</dbReference>
<dbReference type="InterPro" id="IPR033480">
    <property type="entry name" value="sCache_2"/>
</dbReference>
<proteinExistence type="inferred from homology"/>
<keyword evidence="2" id="KW-1003">Cell membrane</keyword>
<dbReference type="Gene3D" id="1.10.287.950">
    <property type="entry name" value="Methyl-accepting chemotaxis protein"/>
    <property type="match status" value="1"/>
</dbReference>
<accession>A0ABY6MUN5</accession>
<dbReference type="SMART" id="SM01049">
    <property type="entry name" value="Cache_2"/>
    <property type="match status" value="1"/>
</dbReference>
<evidence type="ECO:0000256" key="8">
    <source>
        <dbReference type="PROSITE-ProRule" id="PRU00284"/>
    </source>
</evidence>